<dbReference type="PRINTS" id="PR00260">
    <property type="entry name" value="CHEMTRNSDUCR"/>
</dbReference>
<feature type="coiled-coil region" evidence="5">
    <location>
        <begin position="580"/>
        <end position="607"/>
    </location>
</feature>
<dbReference type="FunFam" id="1.10.287.950:FF:000001">
    <property type="entry name" value="Methyl-accepting chemotaxis sensory transducer"/>
    <property type="match status" value="1"/>
</dbReference>
<evidence type="ECO:0000313" key="11">
    <source>
        <dbReference type="Proteomes" id="UP000002191"/>
    </source>
</evidence>
<dbReference type="Proteomes" id="UP000002191">
    <property type="component" value="Chromosome"/>
</dbReference>
<dbReference type="STRING" id="643562.Daes_0204"/>
<keyword evidence="5" id="KW-0175">Coiled coil</keyword>
<keyword evidence="7" id="KW-0812">Transmembrane</keyword>
<dbReference type="PANTHER" id="PTHR43531:SF11">
    <property type="entry name" value="METHYL-ACCEPTING CHEMOTAXIS PROTEIN 3"/>
    <property type="match status" value="1"/>
</dbReference>
<feature type="domain" description="Methyl-accepting transducer" evidence="8">
    <location>
        <begin position="394"/>
        <end position="609"/>
    </location>
</feature>
<dbReference type="GO" id="GO:0004888">
    <property type="term" value="F:transmembrane signaling receptor activity"/>
    <property type="evidence" value="ECO:0007669"/>
    <property type="project" value="InterPro"/>
</dbReference>
<evidence type="ECO:0000259" key="9">
    <source>
        <dbReference type="PROSITE" id="PS50885"/>
    </source>
</evidence>
<evidence type="ECO:0000256" key="4">
    <source>
        <dbReference type="PROSITE-ProRule" id="PRU00284"/>
    </source>
</evidence>
<comment type="similarity">
    <text evidence="3">Belongs to the methyl-accepting chemotaxis (MCP) protein family.</text>
</comment>
<evidence type="ECO:0000256" key="6">
    <source>
        <dbReference type="SAM" id="MobiDB-lite"/>
    </source>
</evidence>
<feature type="domain" description="HAMP" evidence="9">
    <location>
        <begin position="337"/>
        <end position="389"/>
    </location>
</feature>
<evidence type="ECO:0000313" key="10">
    <source>
        <dbReference type="EMBL" id="ADU61231.1"/>
    </source>
</evidence>
<gene>
    <name evidence="10" type="ordered locus">Daes_0204</name>
</gene>
<keyword evidence="7" id="KW-1133">Transmembrane helix</keyword>
<dbReference type="InterPro" id="IPR004090">
    <property type="entry name" value="Chemotax_Me-accpt_rcpt"/>
</dbReference>
<comment type="subcellular location">
    <subcellularLocation>
        <location evidence="1">Membrane</location>
    </subcellularLocation>
</comment>
<dbReference type="PROSITE" id="PS50885">
    <property type="entry name" value="HAMP"/>
    <property type="match status" value="1"/>
</dbReference>
<dbReference type="EMBL" id="CP002431">
    <property type="protein sequence ID" value="ADU61231.1"/>
    <property type="molecule type" value="Genomic_DNA"/>
</dbReference>
<evidence type="ECO:0000259" key="8">
    <source>
        <dbReference type="PROSITE" id="PS50111"/>
    </source>
</evidence>
<dbReference type="SMART" id="SM00304">
    <property type="entry name" value="HAMP"/>
    <property type="match status" value="1"/>
</dbReference>
<dbReference type="GO" id="GO:0005886">
    <property type="term" value="C:plasma membrane"/>
    <property type="evidence" value="ECO:0007669"/>
    <property type="project" value="TreeGrafter"/>
</dbReference>
<feature type="transmembrane region" description="Helical" evidence="7">
    <location>
        <begin position="12"/>
        <end position="31"/>
    </location>
</feature>
<dbReference type="AlphaFoldDB" id="E6VV80"/>
<evidence type="ECO:0000256" key="5">
    <source>
        <dbReference type="SAM" id="Coils"/>
    </source>
</evidence>
<feature type="transmembrane region" description="Helical" evidence="7">
    <location>
        <begin position="316"/>
        <end position="335"/>
    </location>
</feature>
<reference evidence="10 11" key="2">
    <citation type="journal article" date="2014" name="Genome Announc.">
        <title>Complete Genome Sequence of the Subsurface, Mesophilic Sulfate-Reducing Bacterium Desulfovibrio aespoeensis Aspo-2.</title>
        <authorList>
            <person name="Pedersen K."/>
            <person name="Bengtsson A."/>
            <person name="Edlund J."/>
            <person name="Rabe L."/>
            <person name="Hazen T."/>
            <person name="Chakraborty R."/>
            <person name="Goodwin L."/>
            <person name="Shapiro N."/>
        </authorList>
    </citation>
    <scope>NUCLEOTIDE SEQUENCE [LARGE SCALE GENOMIC DNA]</scope>
    <source>
        <strain evidence="11">ATCC 700646 / DSM 10631 / Aspo-2</strain>
    </source>
</reference>
<dbReference type="SUPFAM" id="SSF58104">
    <property type="entry name" value="Methyl-accepting chemotaxis protein (MCP) signaling domain"/>
    <property type="match status" value="1"/>
</dbReference>
<dbReference type="SMART" id="SM00283">
    <property type="entry name" value="MA"/>
    <property type="match status" value="1"/>
</dbReference>
<dbReference type="InterPro" id="IPR024478">
    <property type="entry name" value="HlyB_4HB_MCP"/>
</dbReference>
<evidence type="ECO:0000256" key="1">
    <source>
        <dbReference type="ARBA" id="ARBA00004370"/>
    </source>
</evidence>
<dbReference type="Pfam" id="PF00672">
    <property type="entry name" value="HAMP"/>
    <property type="match status" value="1"/>
</dbReference>
<name>E6VV80_PSEA9</name>
<feature type="region of interest" description="Disordered" evidence="6">
    <location>
        <begin position="643"/>
        <end position="678"/>
    </location>
</feature>
<dbReference type="OrthoDB" id="5342522at2"/>
<dbReference type="CDD" id="cd06225">
    <property type="entry name" value="HAMP"/>
    <property type="match status" value="1"/>
</dbReference>
<keyword evidence="11" id="KW-1185">Reference proteome</keyword>
<dbReference type="GO" id="GO:0006935">
    <property type="term" value="P:chemotaxis"/>
    <property type="evidence" value="ECO:0007669"/>
    <property type="project" value="UniProtKB-KW"/>
</dbReference>
<dbReference type="HOGENOM" id="CLU_000445_107_16_7"/>
<dbReference type="RefSeq" id="WP_013513168.1">
    <property type="nucleotide sequence ID" value="NC_014844.1"/>
</dbReference>
<dbReference type="GO" id="GO:0007165">
    <property type="term" value="P:signal transduction"/>
    <property type="evidence" value="ECO:0007669"/>
    <property type="project" value="UniProtKB-KW"/>
</dbReference>
<dbReference type="InterPro" id="IPR004089">
    <property type="entry name" value="MCPsignal_dom"/>
</dbReference>
<proteinExistence type="inferred from homology"/>
<evidence type="ECO:0000256" key="7">
    <source>
        <dbReference type="SAM" id="Phobius"/>
    </source>
</evidence>
<dbReference type="Pfam" id="PF00015">
    <property type="entry name" value="MCPsignal"/>
    <property type="match status" value="1"/>
</dbReference>
<dbReference type="PROSITE" id="PS50111">
    <property type="entry name" value="CHEMOTAXIS_TRANSDUC_2"/>
    <property type="match status" value="1"/>
</dbReference>
<sequence length="678" mass="72101">MFKNLKLGVKLGLGFGVLIAIAAILGGIAVLNMQQVGHESRELAEEYVPEVSMANDLERAAMMTMYAMRGYAFSEDAEYWNQGEKELALVRESLAKAKAHAEKHPNLVQLKEDVAEAQEGVNKYTVLANKTAEIIAAMAANRSEMNAAAGEYMQNCNDFLDSQNQAMENEVFEGLPASKLVERLEKITLVNTIISLGNDARVKNFQAQATSDPELMRLAMQNFPKMNEAFAALSKTTRASANIQQIKNTQEAAARYGSAMERYLEYSLTLQRINGERTVAGNEVLDAAKGTATAGVAATQARANEAMDSLNSASSIMIVGLIIALIVGVVVAFLLTRIITRPVLAGVTFAQGMSEGDFTTMLDIDQNDEIGTLAKALNEMVTKLRGVVRDVQGATDNVASGSEELSAAAQTLSQGATEQAAAIEEVSSSMEQMTSNISQNAHNAQETERIATASAEDARKSGAAVAEAVGAMTNIAEKISIIEEIARQTNLLALNAAIEAARAGEHGKGFAVVAAEVRKLAERSGQAAGEISELSGSTVGAAKQARTMLDNLVPSIEKTAQLVQEIAAASNEQNAGAVQINQAISQLDTVIQQNASASEEMASTSEELAGQGEQMQQTMGFFKIGSNGNGPRRPRQVVTRAPMKALPNTKGQAKAPAGDSRGAALDMTSDSEHEFERF</sequence>
<dbReference type="eggNOG" id="COG0840">
    <property type="taxonomic scope" value="Bacteria"/>
</dbReference>
<keyword evidence="7" id="KW-0472">Membrane</keyword>
<reference evidence="11" key="1">
    <citation type="submission" date="2010-12" db="EMBL/GenBank/DDBJ databases">
        <title>Complete sequence of Desulfovibrio aespoeensis Aspo-2.</title>
        <authorList>
            <consortium name="US DOE Joint Genome Institute"/>
            <person name="Lucas S."/>
            <person name="Copeland A."/>
            <person name="Lapidus A."/>
            <person name="Cheng J.-F."/>
            <person name="Goodwin L."/>
            <person name="Pitluck S."/>
            <person name="Chertkov O."/>
            <person name="Misra M."/>
            <person name="Detter J.C."/>
            <person name="Han C."/>
            <person name="Tapia R."/>
            <person name="Land M."/>
            <person name="Hauser L."/>
            <person name="Kyrpides N."/>
            <person name="Ivanova N."/>
            <person name="Ovchinnikova G."/>
            <person name="Pedersen K."/>
            <person name="Jagevall S."/>
            <person name="Hazen T."/>
            <person name="Woyke T."/>
        </authorList>
    </citation>
    <scope>NUCLEOTIDE SEQUENCE [LARGE SCALE GENOMIC DNA]</scope>
    <source>
        <strain evidence="11">ATCC 700646 / DSM 10631 / Aspo-2</strain>
    </source>
</reference>
<dbReference type="KEGG" id="das:Daes_0204"/>
<evidence type="ECO:0000256" key="2">
    <source>
        <dbReference type="ARBA" id="ARBA00022500"/>
    </source>
</evidence>
<protein>
    <submittedName>
        <fullName evidence="10">Chemotaxis sensory transducer</fullName>
    </submittedName>
</protein>
<dbReference type="Pfam" id="PF12729">
    <property type="entry name" value="4HB_MCP_1"/>
    <property type="match status" value="1"/>
</dbReference>
<dbReference type="Gene3D" id="1.10.287.950">
    <property type="entry name" value="Methyl-accepting chemotaxis protein"/>
    <property type="match status" value="1"/>
</dbReference>
<dbReference type="InterPro" id="IPR003660">
    <property type="entry name" value="HAMP_dom"/>
</dbReference>
<evidence type="ECO:0000256" key="3">
    <source>
        <dbReference type="ARBA" id="ARBA00029447"/>
    </source>
</evidence>
<organism evidence="10 11">
    <name type="scientific">Pseudodesulfovibrio aespoeensis (strain ATCC 700646 / DSM 10631 / Aspo-2)</name>
    <name type="common">Desulfovibrio aespoeensis</name>
    <dbReference type="NCBI Taxonomy" id="643562"/>
    <lineage>
        <taxon>Bacteria</taxon>
        <taxon>Pseudomonadati</taxon>
        <taxon>Thermodesulfobacteriota</taxon>
        <taxon>Desulfovibrionia</taxon>
        <taxon>Desulfovibrionales</taxon>
        <taxon>Desulfovibrionaceae</taxon>
    </lineage>
</organism>
<keyword evidence="4" id="KW-0807">Transducer</keyword>
<dbReference type="InterPro" id="IPR051310">
    <property type="entry name" value="MCP_chemotaxis"/>
</dbReference>
<accession>E6VV80</accession>
<keyword evidence="2" id="KW-0145">Chemotaxis</keyword>
<dbReference type="PANTHER" id="PTHR43531">
    <property type="entry name" value="PROTEIN ICFG"/>
    <property type="match status" value="1"/>
</dbReference>